<protein>
    <submittedName>
        <fullName evidence="2">Uncharacterized protein</fullName>
    </submittedName>
</protein>
<feature type="transmembrane region" description="Helical" evidence="1">
    <location>
        <begin position="146"/>
        <end position="170"/>
    </location>
</feature>
<sequence>MSDVLRRLEIPLLITAFCALLQVIPYYLNIPVIDSASATMREWMLLIVNMAVFVGVISLGQVHGKRIQRRGENWPYSVVLIAFMVFMAIVGFPLESIGLGFKNEQYLFMFNNILNPLGGTMYSILAFFITSAAYRAFRARNWEAAFVLVSGIIVVMSNAPLFTSSLPFLIKGRIQA</sequence>
<feature type="transmembrane region" description="Helical" evidence="1">
    <location>
        <begin position="113"/>
        <end position="134"/>
    </location>
</feature>
<name>X0SS05_9ZZZZ</name>
<feature type="transmembrane region" description="Helical" evidence="1">
    <location>
        <begin position="74"/>
        <end position="93"/>
    </location>
</feature>
<evidence type="ECO:0000313" key="2">
    <source>
        <dbReference type="EMBL" id="GAF77921.1"/>
    </source>
</evidence>
<dbReference type="AlphaFoldDB" id="X0SS05"/>
<gene>
    <name evidence="2" type="ORF">S01H1_01151</name>
</gene>
<feature type="transmembrane region" description="Helical" evidence="1">
    <location>
        <begin position="43"/>
        <end position="62"/>
    </location>
</feature>
<reference evidence="2" key="1">
    <citation type="journal article" date="2014" name="Front. Microbiol.">
        <title>High frequency of phylogenetically diverse reductive dehalogenase-homologous genes in deep subseafloor sedimentary metagenomes.</title>
        <authorList>
            <person name="Kawai M."/>
            <person name="Futagami T."/>
            <person name="Toyoda A."/>
            <person name="Takaki Y."/>
            <person name="Nishi S."/>
            <person name="Hori S."/>
            <person name="Arai W."/>
            <person name="Tsubouchi T."/>
            <person name="Morono Y."/>
            <person name="Uchiyama I."/>
            <person name="Ito T."/>
            <person name="Fujiyama A."/>
            <person name="Inagaki F."/>
            <person name="Takami H."/>
        </authorList>
    </citation>
    <scope>NUCLEOTIDE SEQUENCE</scope>
    <source>
        <strain evidence="2">Expedition CK06-06</strain>
    </source>
</reference>
<comment type="caution">
    <text evidence="2">The sequence shown here is derived from an EMBL/GenBank/DDBJ whole genome shotgun (WGS) entry which is preliminary data.</text>
</comment>
<keyword evidence="1" id="KW-0472">Membrane</keyword>
<keyword evidence="1" id="KW-1133">Transmembrane helix</keyword>
<feature type="transmembrane region" description="Helical" evidence="1">
    <location>
        <begin position="12"/>
        <end position="28"/>
    </location>
</feature>
<dbReference type="EMBL" id="BARS01000476">
    <property type="protein sequence ID" value="GAF77921.1"/>
    <property type="molecule type" value="Genomic_DNA"/>
</dbReference>
<organism evidence="2">
    <name type="scientific">marine sediment metagenome</name>
    <dbReference type="NCBI Taxonomy" id="412755"/>
    <lineage>
        <taxon>unclassified sequences</taxon>
        <taxon>metagenomes</taxon>
        <taxon>ecological metagenomes</taxon>
    </lineage>
</organism>
<feature type="non-terminal residue" evidence="2">
    <location>
        <position position="176"/>
    </location>
</feature>
<evidence type="ECO:0000256" key="1">
    <source>
        <dbReference type="SAM" id="Phobius"/>
    </source>
</evidence>
<keyword evidence="1" id="KW-0812">Transmembrane</keyword>
<proteinExistence type="predicted"/>
<accession>X0SS05</accession>